<reference evidence="2 3" key="1">
    <citation type="submission" date="2019-03" db="EMBL/GenBank/DDBJ databases">
        <title>Flavobacterium LB-D12 sp. nov., isolated from arctic soil.</title>
        <authorList>
            <person name="Chaudhary D.K."/>
        </authorList>
    </citation>
    <scope>NUCLEOTIDE SEQUENCE [LARGE SCALE GENOMIC DNA]</scope>
    <source>
        <strain evidence="2 3">LB-D12</strain>
    </source>
</reference>
<organism evidence="2 3">
    <name type="scientific">Flavobacterium sandaracinum</name>
    <dbReference type="NCBI Taxonomy" id="2541733"/>
    <lineage>
        <taxon>Bacteria</taxon>
        <taxon>Pseudomonadati</taxon>
        <taxon>Bacteroidota</taxon>
        <taxon>Flavobacteriia</taxon>
        <taxon>Flavobacteriales</taxon>
        <taxon>Flavobacteriaceae</taxon>
        <taxon>Flavobacterium</taxon>
    </lineage>
</organism>
<sequence>MNEYLAIILRSSAVYFFMVVSLQLLGKKELSQLNTADVLLILLISRCNGRKRYQFMARISNDFGPFYY</sequence>
<keyword evidence="1" id="KW-0812">Transmembrane</keyword>
<dbReference type="OrthoDB" id="9778331at2"/>
<name>A0A4R5CQI2_9FLAO</name>
<evidence type="ECO:0008006" key="4">
    <source>
        <dbReference type="Google" id="ProtNLM"/>
    </source>
</evidence>
<keyword evidence="1" id="KW-0472">Membrane</keyword>
<evidence type="ECO:0000313" key="2">
    <source>
        <dbReference type="EMBL" id="TDE02772.1"/>
    </source>
</evidence>
<evidence type="ECO:0000256" key="1">
    <source>
        <dbReference type="SAM" id="Phobius"/>
    </source>
</evidence>
<dbReference type="AlphaFoldDB" id="A0A4R5CQI2"/>
<feature type="transmembrane region" description="Helical" evidence="1">
    <location>
        <begin position="7"/>
        <end position="25"/>
    </location>
</feature>
<protein>
    <recommendedName>
        <fullName evidence="4">DUF421 domain-containing protein</fullName>
    </recommendedName>
</protein>
<accession>A0A4R5CQI2</accession>
<evidence type="ECO:0000313" key="3">
    <source>
        <dbReference type="Proteomes" id="UP000294644"/>
    </source>
</evidence>
<keyword evidence="1" id="KW-1133">Transmembrane helix</keyword>
<comment type="caution">
    <text evidence="2">The sequence shown here is derived from an EMBL/GenBank/DDBJ whole genome shotgun (WGS) entry which is preliminary data.</text>
</comment>
<dbReference type="Proteomes" id="UP000294644">
    <property type="component" value="Unassembled WGS sequence"/>
</dbReference>
<keyword evidence="3" id="KW-1185">Reference proteome</keyword>
<proteinExistence type="predicted"/>
<dbReference type="EMBL" id="SMFN01000014">
    <property type="protein sequence ID" value="TDE02772.1"/>
    <property type="molecule type" value="Genomic_DNA"/>
</dbReference>
<gene>
    <name evidence="2" type="ORF">E0F91_12255</name>
</gene>